<keyword evidence="1" id="KW-0812">Transmembrane</keyword>
<evidence type="ECO:0000313" key="2">
    <source>
        <dbReference type="EMBL" id="MDO6125212.1"/>
    </source>
</evidence>
<dbReference type="EMBL" id="WHSC02000029">
    <property type="protein sequence ID" value="MDO6125212.1"/>
    <property type="molecule type" value="Genomic_DNA"/>
</dbReference>
<feature type="transmembrane region" description="Helical" evidence="1">
    <location>
        <begin position="12"/>
        <end position="33"/>
    </location>
</feature>
<keyword evidence="1" id="KW-1133">Transmembrane helix</keyword>
<keyword evidence="1" id="KW-0472">Membrane</keyword>
<evidence type="ECO:0000313" key="3">
    <source>
        <dbReference type="Proteomes" id="UP001177080"/>
    </source>
</evidence>
<keyword evidence="3" id="KW-1185">Reference proteome</keyword>
<organism evidence="2 3">
    <name type="scientific">Shinella curvata</name>
    <dbReference type="NCBI Taxonomy" id="1817964"/>
    <lineage>
        <taxon>Bacteria</taxon>
        <taxon>Pseudomonadati</taxon>
        <taxon>Pseudomonadota</taxon>
        <taxon>Alphaproteobacteria</taxon>
        <taxon>Hyphomicrobiales</taxon>
        <taxon>Rhizobiaceae</taxon>
        <taxon>Shinella</taxon>
    </lineage>
</organism>
<dbReference type="RefSeq" id="WP_244763719.1">
    <property type="nucleotide sequence ID" value="NZ_JALJCJ010000008.1"/>
</dbReference>
<evidence type="ECO:0000256" key="1">
    <source>
        <dbReference type="SAM" id="Phobius"/>
    </source>
</evidence>
<comment type="caution">
    <text evidence="2">The sequence shown here is derived from an EMBL/GenBank/DDBJ whole genome shotgun (WGS) entry which is preliminary data.</text>
</comment>
<gene>
    <name evidence="2" type="ORF">GB928_028970</name>
</gene>
<protein>
    <submittedName>
        <fullName evidence="2">Uncharacterized protein</fullName>
    </submittedName>
</protein>
<dbReference type="Proteomes" id="UP001177080">
    <property type="component" value="Unassembled WGS sequence"/>
</dbReference>
<name>A0ABT8XNA1_9HYPH</name>
<sequence>MRDTDQKAKSGMIRFVIAIFIIGMFFAGAYLIFWTPGEMNSSPIGEVISD</sequence>
<proteinExistence type="predicted"/>
<accession>A0ABT8XNA1</accession>
<reference evidence="2" key="1">
    <citation type="submission" date="2022-04" db="EMBL/GenBank/DDBJ databases">
        <title>Shinella lacus sp. nov., a novel member of the genus Shinella from water.</title>
        <authorList>
            <person name="Deng Y."/>
        </authorList>
    </citation>
    <scope>NUCLEOTIDE SEQUENCE</scope>
    <source>
        <strain evidence="2">JCM 31239</strain>
    </source>
</reference>